<evidence type="ECO:0000256" key="3">
    <source>
        <dbReference type="ARBA" id="ARBA00020977"/>
    </source>
</evidence>
<dbReference type="InterPro" id="IPR009316">
    <property type="entry name" value="COG2"/>
</dbReference>
<keyword evidence="9" id="KW-0175">Coiled coil</keyword>
<dbReference type="InterPro" id="IPR024602">
    <property type="entry name" value="COG_su2_N"/>
</dbReference>
<keyword evidence="4" id="KW-0813">Transport</keyword>
<evidence type="ECO:0000313" key="12">
    <source>
        <dbReference type="EMBL" id="KIW01573.1"/>
    </source>
</evidence>
<evidence type="ECO:0000256" key="7">
    <source>
        <dbReference type="ARBA" id="ARBA00023136"/>
    </source>
</evidence>
<evidence type="ECO:0000256" key="8">
    <source>
        <dbReference type="ARBA" id="ARBA00031344"/>
    </source>
</evidence>
<keyword evidence="6" id="KW-0333">Golgi apparatus</keyword>
<dbReference type="Proteomes" id="UP000053259">
    <property type="component" value="Unassembled WGS sequence"/>
</dbReference>
<comment type="similarity">
    <text evidence="2">Belongs to the COG2 family.</text>
</comment>
<dbReference type="GO" id="GO:0015031">
    <property type="term" value="P:protein transport"/>
    <property type="evidence" value="ECO:0007669"/>
    <property type="project" value="UniProtKB-KW"/>
</dbReference>
<comment type="subcellular location">
    <subcellularLocation>
        <location evidence="1">Golgi apparatus membrane</location>
        <topology evidence="1">Peripheral membrane protein</topology>
    </subcellularLocation>
</comment>
<gene>
    <name evidence="12" type="ORF">PV09_07047</name>
</gene>
<dbReference type="GO" id="GO:0006891">
    <property type="term" value="P:intra-Golgi vesicle-mediated transport"/>
    <property type="evidence" value="ECO:0007669"/>
    <property type="project" value="TreeGrafter"/>
</dbReference>
<protein>
    <recommendedName>
        <fullName evidence="3">Conserved oligomeric Golgi complex subunit 2</fullName>
    </recommendedName>
    <alternativeName>
        <fullName evidence="8">Component of oligomeric Golgi complex 2</fullName>
    </alternativeName>
</protein>
<dbReference type="Pfam" id="PF06148">
    <property type="entry name" value="COG2_N"/>
    <property type="match status" value="1"/>
</dbReference>
<feature type="region of interest" description="Disordered" evidence="10">
    <location>
        <begin position="189"/>
        <end position="225"/>
    </location>
</feature>
<sequence>MSGFYVDTPSNMSDDERSQDHGGRGADLANTSDDDDFDDDDLSSLPYPQPLPRSAFLSQDFKASEYLSTLRNRHQTLSDLRAELRARSQMLSKELLDLVNNEYQAFLGLGGDLRGGEEKVEAVRVGVLGFVKGVDGVKSAVKARKDEVDALLAEKKRTAEQIAIGRRLVEIHTRIGELEHALALAVPAKETRKGGHDEDAGEDEDSESEDEDDDDEEDEDGEDIVGVPRLERLVMTYLVVLQMIEQVGPDHPFLVKQQVRLDKIRETLLLDLSTALKQAKAAGAKGKAKLLRVVALYGELSEGREAIRVLKETKTQG</sequence>
<feature type="compositionally biased region" description="Basic and acidic residues" evidence="10">
    <location>
        <begin position="189"/>
        <end position="198"/>
    </location>
</feature>
<feature type="domain" description="Conserved oligomeric Golgi complex subunit 2 N-terminal" evidence="11">
    <location>
        <begin position="53"/>
        <end position="124"/>
    </location>
</feature>
<evidence type="ECO:0000313" key="13">
    <source>
        <dbReference type="Proteomes" id="UP000053259"/>
    </source>
</evidence>
<evidence type="ECO:0000256" key="6">
    <source>
        <dbReference type="ARBA" id="ARBA00023034"/>
    </source>
</evidence>
<reference evidence="12 13" key="1">
    <citation type="submission" date="2015-01" db="EMBL/GenBank/DDBJ databases">
        <title>The Genome Sequence of Ochroconis gallopava CBS43764.</title>
        <authorList>
            <consortium name="The Broad Institute Genomics Platform"/>
            <person name="Cuomo C."/>
            <person name="de Hoog S."/>
            <person name="Gorbushina A."/>
            <person name="Stielow B."/>
            <person name="Teixiera M."/>
            <person name="Abouelleil A."/>
            <person name="Chapman S.B."/>
            <person name="Priest M."/>
            <person name="Young S.K."/>
            <person name="Wortman J."/>
            <person name="Nusbaum C."/>
            <person name="Birren B."/>
        </authorList>
    </citation>
    <scope>NUCLEOTIDE SEQUENCE [LARGE SCALE GENOMIC DNA]</scope>
    <source>
        <strain evidence="12 13">CBS 43764</strain>
    </source>
</reference>
<keyword evidence="7" id="KW-0472">Membrane</keyword>
<dbReference type="GO" id="GO:0017119">
    <property type="term" value="C:Golgi transport complex"/>
    <property type="evidence" value="ECO:0007669"/>
    <property type="project" value="TreeGrafter"/>
</dbReference>
<dbReference type="GeneID" id="27315020"/>
<dbReference type="RefSeq" id="XP_016211442.1">
    <property type="nucleotide sequence ID" value="XM_016360765.1"/>
</dbReference>
<feature type="region of interest" description="Disordered" evidence="10">
    <location>
        <begin position="1"/>
        <end position="53"/>
    </location>
</feature>
<dbReference type="OrthoDB" id="332281at2759"/>
<dbReference type="HOGENOM" id="CLU_056777_0_0_1"/>
<dbReference type="PANTHER" id="PTHR12961">
    <property type="entry name" value="CONSERVED OLIGOMERIC GOLGI COMPLEX COMPONENT 2"/>
    <property type="match status" value="1"/>
</dbReference>
<dbReference type="GO" id="GO:0000139">
    <property type="term" value="C:Golgi membrane"/>
    <property type="evidence" value="ECO:0007669"/>
    <property type="project" value="UniProtKB-SubCell"/>
</dbReference>
<keyword evidence="5" id="KW-0653">Protein transport</keyword>
<evidence type="ECO:0000256" key="2">
    <source>
        <dbReference type="ARBA" id="ARBA00007603"/>
    </source>
</evidence>
<evidence type="ECO:0000259" key="11">
    <source>
        <dbReference type="Pfam" id="PF06148"/>
    </source>
</evidence>
<feature type="compositionally biased region" description="Basic and acidic residues" evidence="10">
    <location>
        <begin position="14"/>
        <end position="24"/>
    </location>
</feature>
<evidence type="ECO:0000256" key="4">
    <source>
        <dbReference type="ARBA" id="ARBA00022448"/>
    </source>
</evidence>
<evidence type="ECO:0000256" key="1">
    <source>
        <dbReference type="ARBA" id="ARBA00004395"/>
    </source>
</evidence>
<evidence type="ECO:0000256" key="5">
    <source>
        <dbReference type="ARBA" id="ARBA00022927"/>
    </source>
</evidence>
<dbReference type="InParanoid" id="A0A0D2A454"/>
<feature type="coiled-coil region" evidence="9">
    <location>
        <begin position="67"/>
        <end position="101"/>
    </location>
</feature>
<keyword evidence="13" id="KW-1185">Reference proteome</keyword>
<dbReference type="GO" id="GO:0007030">
    <property type="term" value="P:Golgi organization"/>
    <property type="evidence" value="ECO:0007669"/>
    <property type="project" value="InterPro"/>
</dbReference>
<dbReference type="STRING" id="253628.A0A0D2A454"/>
<organism evidence="12 13">
    <name type="scientific">Verruconis gallopava</name>
    <dbReference type="NCBI Taxonomy" id="253628"/>
    <lineage>
        <taxon>Eukaryota</taxon>
        <taxon>Fungi</taxon>
        <taxon>Dikarya</taxon>
        <taxon>Ascomycota</taxon>
        <taxon>Pezizomycotina</taxon>
        <taxon>Dothideomycetes</taxon>
        <taxon>Pleosporomycetidae</taxon>
        <taxon>Venturiales</taxon>
        <taxon>Sympoventuriaceae</taxon>
        <taxon>Verruconis</taxon>
    </lineage>
</organism>
<dbReference type="VEuPathDB" id="FungiDB:PV09_07047"/>
<feature type="compositionally biased region" description="Acidic residues" evidence="10">
    <location>
        <begin position="199"/>
        <end position="223"/>
    </location>
</feature>
<dbReference type="EMBL" id="KN847554">
    <property type="protein sequence ID" value="KIW01573.1"/>
    <property type="molecule type" value="Genomic_DNA"/>
</dbReference>
<name>A0A0D2A454_9PEZI</name>
<evidence type="ECO:0000256" key="9">
    <source>
        <dbReference type="SAM" id="Coils"/>
    </source>
</evidence>
<proteinExistence type="inferred from homology"/>
<evidence type="ECO:0000256" key="10">
    <source>
        <dbReference type="SAM" id="MobiDB-lite"/>
    </source>
</evidence>
<dbReference type="PANTHER" id="PTHR12961:SF0">
    <property type="entry name" value="CONSERVED OLIGOMERIC GOLGI COMPLEX SUBUNIT 2"/>
    <property type="match status" value="1"/>
</dbReference>
<accession>A0A0D2A454</accession>
<dbReference type="AlphaFoldDB" id="A0A0D2A454"/>
<feature type="compositionally biased region" description="Acidic residues" evidence="10">
    <location>
        <begin position="32"/>
        <end position="42"/>
    </location>
</feature>